<dbReference type="RefSeq" id="WP_087018120.1">
    <property type="nucleotide sequence ID" value="NZ_NHOC01000004.1"/>
</dbReference>
<keyword evidence="2" id="KW-0175">Coiled coil</keyword>
<dbReference type="Pfam" id="PF00665">
    <property type="entry name" value="rve"/>
    <property type="match status" value="1"/>
</dbReference>
<feature type="compositionally biased region" description="Basic and acidic residues" evidence="3">
    <location>
        <begin position="49"/>
        <end position="64"/>
    </location>
</feature>
<dbReference type="InterPro" id="IPR001584">
    <property type="entry name" value="Integrase_cat-core"/>
</dbReference>
<reference evidence="5 6" key="1">
    <citation type="submission" date="2017-05" db="EMBL/GenBank/DDBJ databases">
        <title>Butyricicoccus porcorum sp. nov. a butyrate-producing bacterium from the swine intestinal tract.</title>
        <authorList>
            <person name="Trachsel J."/>
            <person name="Humphrey S."/>
            <person name="Allen H.K."/>
        </authorList>
    </citation>
    <scope>NUCLEOTIDE SEQUENCE [LARGE SCALE GENOMIC DNA]</scope>
    <source>
        <strain evidence="5">BB10</strain>
    </source>
</reference>
<dbReference type="OrthoDB" id="568465at2"/>
<dbReference type="Pfam" id="PF13276">
    <property type="entry name" value="HTH_21"/>
    <property type="match status" value="1"/>
</dbReference>
<dbReference type="SUPFAM" id="SSF46689">
    <property type="entry name" value="Homeodomain-like"/>
    <property type="match status" value="1"/>
</dbReference>
<dbReference type="PANTHER" id="PTHR46889">
    <property type="entry name" value="TRANSPOSASE INSF FOR INSERTION SEQUENCE IS3B-RELATED"/>
    <property type="match status" value="1"/>
</dbReference>
<dbReference type="PANTHER" id="PTHR46889:SF4">
    <property type="entry name" value="TRANSPOSASE INSO FOR INSERTION SEQUENCE ELEMENT IS911B-RELATED"/>
    <property type="match status" value="1"/>
</dbReference>
<dbReference type="InterPro" id="IPR036397">
    <property type="entry name" value="RNaseH_sf"/>
</dbReference>
<dbReference type="InterPro" id="IPR048020">
    <property type="entry name" value="Transpos_IS3"/>
</dbReference>
<dbReference type="InterPro" id="IPR025948">
    <property type="entry name" value="HTH-like_dom"/>
</dbReference>
<dbReference type="GO" id="GO:0003677">
    <property type="term" value="F:DNA binding"/>
    <property type="evidence" value="ECO:0007669"/>
    <property type="project" value="InterPro"/>
</dbReference>
<dbReference type="InterPro" id="IPR050900">
    <property type="entry name" value="Transposase_IS3/IS150/IS904"/>
</dbReference>
<dbReference type="PROSITE" id="PS50994">
    <property type="entry name" value="INTEGRASE"/>
    <property type="match status" value="1"/>
</dbReference>
<feature type="coiled-coil region" evidence="2">
    <location>
        <begin position="145"/>
        <end position="172"/>
    </location>
</feature>
<feature type="region of interest" description="Disordered" evidence="3">
    <location>
        <begin position="49"/>
        <end position="69"/>
    </location>
</feature>
<dbReference type="Pfam" id="PF13333">
    <property type="entry name" value="rve_2"/>
    <property type="match status" value="1"/>
</dbReference>
<protein>
    <submittedName>
        <fullName evidence="5">Transposase</fullName>
    </submittedName>
</protein>
<organism evidence="5 6">
    <name type="scientific">Butyricicoccus porcorum</name>
    <dbReference type="NCBI Taxonomy" id="1945634"/>
    <lineage>
        <taxon>Bacteria</taxon>
        <taxon>Bacillati</taxon>
        <taxon>Bacillota</taxon>
        <taxon>Clostridia</taxon>
        <taxon>Eubacteriales</taxon>
        <taxon>Butyricicoccaceae</taxon>
        <taxon>Butyricicoccus</taxon>
    </lineage>
</organism>
<dbReference type="EMBL" id="NHOC01000004">
    <property type="protein sequence ID" value="OUM20823.1"/>
    <property type="molecule type" value="Genomic_DNA"/>
</dbReference>
<feature type="domain" description="Integrase catalytic" evidence="4">
    <location>
        <begin position="303"/>
        <end position="467"/>
    </location>
</feature>
<dbReference type="AlphaFoldDB" id="A0A252F4X3"/>
<dbReference type="NCBIfam" id="NF033516">
    <property type="entry name" value="transpos_IS3"/>
    <property type="match status" value="1"/>
</dbReference>
<comment type="function">
    <text evidence="1">Involved in the transposition of the insertion sequence.</text>
</comment>
<evidence type="ECO:0000313" key="5">
    <source>
        <dbReference type="EMBL" id="OUM20823.1"/>
    </source>
</evidence>
<dbReference type="Proteomes" id="UP000194903">
    <property type="component" value="Unassembled WGS sequence"/>
</dbReference>
<evidence type="ECO:0000256" key="1">
    <source>
        <dbReference type="ARBA" id="ARBA00002286"/>
    </source>
</evidence>
<accession>A0A252F4X3</accession>
<dbReference type="GO" id="GO:0004803">
    <property type="term" value="F:transposase activity"/>
    <property type="evidence" value="ECO:0007669"/>
    <property type="project" value="InterPro"/>
</dbReference>
<dbReference type="InterPro" id="IPR002514">
    <property type="entry name" value="Transposase_8"/>
</dbReference>
<evidence type="ECO:0000259" key="4">
    <source>
        <dbReference type="PROSITE" id="PS50994"/>
    </source>
</evidence>
<dbReference type="InterPro" id="IPR012337">
    <property type="entry name" value="RNaseH-like_sf"/>
</dbReference>
<dbReference type="GO" id="GO:0006313">
    <property type="term" value="P:DNA transposition"/>
    <property type="evidence" value="ECO:0007669"/>
    <property type="project" value="InterPro"/>
</dbReference>
<dbReference type="GO" id="GO:0015074">
    <property type="term" value="P:DNA integration"/>
    <property type="evidence" value="ECO:0007669"/>
    <property type="project" value="InterPro"/>
</dbReference>
<gene>
    <name evidence="5" type="ORF">CBW42_04295</name>
</gene>
<evidence type="ECO:0000313" key="6">
    <source>
        <dbReference type="Proteomes" id="UP000194903"/>
    </source>
</evidence>
<proteinExistence type="predicted"/>
<sequence length="470" mass="54824">MYTKEQEEIALREYERLGSIAAVIRRLGYPSESTLYRWYERKKAGLENRHGHTEESPTEMDHHCNTSGHPRHPSAEFKYEVIHRCFELGEDVEYVSREIGYSRMSIYVWRRKYLKYGMVGLMAKRKSIPREPLPQDHALPESEELENLRTQLQELQFEVDVLKETISVLKKDPGIDLTVLRNREKAVIIDALKGKYTLPALLSRFKMAKSSYYYQQAVMNKPDKYLSQRAQITSIFHENRGVYGYRRIYLALKRKGIMLSEKIIRRIMKEEKLVVLRSKKRKYSSYFGEITPEVENIILRDFHANQPYEKLLTDITEFALSNGKLYLSAMIDCFDGMVVGWTIGTRPNADLVNTMLDQVIADLPEGCHPIVHSDRGCHYRWPGWIERMNGAGLIRSMSKKGCSPDNAACEGFFGRLKNEMFYGRSWTGVSLDDFSREIDRYINWYNHKRIKLSLGGMSPIEYRHHLGFAA</sequence>
<evidence type="ECO:0000256" key="3">
    <source>
        <dbReference type="SAM" id="MobiDB-lite"/>
    </source>
</evidence>
<dbReference type="SUPFAM" id="SSF53098">
    <property type="entry name" value="Ribonuclease H-like"/>
    <property type="match status" value="1"/>
</dbReference>
<name>A0A252F4X3_9FIRM</name>
<dbReference type="Pfam" id="PF01527">
    <property type="entry name" value="HTH_Tnp_1"/>
    <property type="match status" value="1"/>
</dbReference>
<evidence type="ECO:0000256" key="2">
    <source>
        <dbReference type="SAM" id="Coils"/>
    </source>
</evidence>
<dbReference type="InterPro" id="IPR009057">
    <property type="entry name" value="Homeodomain-like_sf"/>
</dbReference>
<dbReference type="Gene3D" id="3.30.420.10">
    <property type="entry name" value="Ribonuclease H-like superfamily/Ribonuclease H"/>
    <property type="match status" value="1"/>
</dbReference>
<keyword evidence="6" id="KW-1185">Reference proteome</keyword>
<comment type="caution">
    <text evidence="5">The sequence shown here is derived from an EMBL/GenBank/DDBJ whole genome shotgun (WGS) entry which is preliminary data.</text>
</comment>